<name>A0A1B2J6N3_PICPA</name>
<sequence>MPNLRQSQCNIKPFELNVGVIQKNIYLRDWEFLLRKQFPSPCDWCECALCEFGAAVMCDVRRPRPPSFANGKDQQHGNCCDRKHWCKGDELSRASGYGYSKPEVNYLRVGNW</sequence>
<evidence type="ECO:0000313" key="1">
    <source>
        <dbReference type="EMBL" id="ANZ73637.1"/>
    </source>
</evidence>
<gene>
    <name evidence="1" type="ORF">ATY40_BA7501759</name>
</gene>
<dbReference type="Proteomes" id="UP000094565">
    <property type="component" value="Chromosome 1"/>
</dbReference>
<evidence type="ECO:0000313" key="2">
    <source>
        <dbReference type="Proteomes" id="UP000094565"/>
    </source>
</evidence>
<reference evidence="1 2" key="1">
    <citation type="submission" date="2016-02" db="EMBL/GenBank/DDBJ databases">
        <title>Comparative genomic and transcriptomic foundation for Pichia pastoris.</title>
        <authorList>
            <person name="Love K.R."/>
            <person name="Shah K.A."/>
            <person name="Whittaker C.A."/>
            <person name="Wu J."/>
            <person name="Bartlett M.C."/>
            <person name="Ma D."/>
            <person name="Leeson R.L."/>
            <person name="Priest M."/>
            <person name="Young S.K."/>
            <person name="Love J.C."/>
        </authorList>
    </citation>
    <scope>NUCLEOTIDE SEQUENCE [LARGE SCALE GENOMIC DNA]</scope>
    <source>
        <strain evidence="1 2">ATCC 28485</strain>
    </source>
</reference>
<keyword evidence="2" id="KW-1185">Reference proteome</keyword>
<dbReference type="EMBL" id="CP014584">
    <property type="protein sequence ID" value="ANZ73637.1"/>
    <property type="molecule type" value="Genomic_DNA"/>
</dbReference>
<protein>
    <submittedName>
        <fullName evidence="1">BA75_01759T0</fullName>
    </submittedName>
</protein>
<proteinExistence type="predicted"/>
<organism evidence="1 2">
    <name type="scientific">Komagataella pastoris</name>
    <name type="common">Yeast</name>
    <name type="synonym">Pichia pastoris</name>
    <dbReference type="NCBI Taxonomy" id="4922"/>
    <lineage>
        <taxon>Eukaryota</taxon>
        <taxon>Fungi</taxon>
        <taxon>Dikarya</taxon>
        <taxon>Ascomycota</taxon>
        <taxon>Saccharomycotina</taxon>
        <taxon>Pichiomycetes</taxon>
        <taxon>Pichiales</taxon>
        <taxon>Pichiaceae</taxon>
        <taxon>Komagataella</taxon>
    </lineage>
</organism>
<dbReference type="AlphaFoldDB" id="A0A1B2J6N3"/>
<accession>A0A1B2J6N3</accession>